<sequence>MAKVPGSQDERTSRYGPHLNYTPPGGWKGESGKGGENLVKTHCCFCGQQCGIQLKVRDNRVMGFEPWEEFPFNRGMLCPKGVKRYMQGSHPDRLLDPLMRTPEGFRPAKWDEALDFTARRLRELQEKYGKDSVAVYGGASLTTEKSYLMGKFARVGLGTRHIDYNGRLCMVSAGTAYKTALGVDRAPNPWNDISEAEVLFVIGANIGECAPITTDYIWRARDKGAKLIVADPRFTPIARNADLYLPVRPGTDLALLMGMLHVIIRDGLTDPAFIEAHTTGFEKTAESVEAWNPRRAAEVSGVAPEAIEKAAHLIGESRRAMLMHARGLEHQSKGVENCEAVVAIALATGNIGREGAGPIMVTGQGNGQGGREHGQKCDQLPGQRSLTDPAARAHVAGVWGISPDDLPQPGYTAVEIMNAIHSGEIKGLLSICFNPLVSLPDANFTREALEKLEFFAVIDFFLSETAAHADVVLAGSLQEEEEGVTANVEARVIHIKKAVDPPGNARADSSIICDLAHRLGRGQFFPFKEPREIFEELRRASQGGLADYYGITYEKIDQQMGVFWPCPTLDHPGTPRLFEDGRFFHPDGKARFMSLVWRDSGDPVDAEFSIYLTTGRVVSQYLSGTQTRRIGALVDQYPEPKLELHPRLAEQHKINSGDWVTVTSRRTAITLQAMVVRTIRPDTVFIPYHWPGGRSANRLTHRTLDPRSKIPEYKVSACRIEKAVAPGGQS</sequence>
<dbReference type="SUPFAM" id="SSF50692">
    <property type="entry name" value="ADC-like"/>
    <property type="match status" value="1"/>
</dbReference>
<dbReference type="InParanoid" id="Q023D2"/>
<evidence type="ECO:0000256" key="5">
    <source>
        <dbReference type="SAM" id="MobiDB-lite"/>
    </source>
</evidence>
<name>Q023D2_SOLUE</name>
<dbReference type="EMBL" id="CP000473">
    <property type="protein sequence ID" value="ABJ83914.1"/>
    <property type="molecule type" value="Genomic_DNA"/>
</dbReference>
<dbReference type="SUPFAM" id="SSF53706">
    <property type="entry name" value="Formate dehydrogenase/DMSO reductase, domains 1-3"/>
    <property type="match status" value="1"/>
</dbReference>
<dbReference type="InterPro" id="IPR009010">
    <property type="entry name" value="Asp_de-COase-like_dom_sf"/>
</dbReference>
<dbReference type="STRING" id="234267.Acid_2928"/>
<reference evidence="7" key="1">
    <citation type="submission" date="2006-10" db="EMBL/GenBank/DDBJ databases">
        <title>Complete sequence of Solibacter usitatus Ellin6076.</title>
        <authorList>
            <consortium name="US DOE Joint Genome Institute"/>
            <person name="Copeland A."/>
            <person name="Lucas S."/>
            <person name="Lapidus A."/>
            <person name="Barry K."/>
            <person name="Detter J.C."/>
            <person name="Glavina del Rio T."/>
            <person name="Hammon N."/>
            <person name="Israni S."/>
            <person name="Dalin E."/>
            <person name="Tice H."/>
            <person name="Pitluck S."/>
            <person name="Thompson L.S."/>
            <person name="Brettin T."/>
            <person name="Bruce D."/>
            <person name="Han C."/>
            <person name="Tapia R."/>
            <person name="Gilna P."/>
            <person name="Schmutz J."/>
            <person name="Larimer F."/>
            <person name="Land M."/>
            <person name="Hauser L."/>
            <person name="Kyrpides N."/>
            <person name="Mikhailova N."/>
            <person name="Janssen P.H."/>
            <person name="Kuske C.R."/>
            <person name="Richardson P."/>
        </authorList>
    </citation>
    <scope>NUCLEOTIDE SEQUENCE</scope>
    <source>
        <strain evidence="7">Ellin6076</strain>
    </source>
</reference>
<dbReference type="Pfam" id="PF04879">
    <property type="entry name" value="Molybdop_Fe4S4"/>
    <property type="match status" value="1"/>
</dbReference>
<dbReference type="SMART" id="SM00926">
    <property type="entry name" value="Molybdop_Fe4S4"/>
    <property type="match status" value="1"/>
</dbReference>
<dbReference type="Gene3D" id="3.40.228.10">
    <property type="entry name" value="Dimethylsulfoxide Reductase, domain 2"/>
    <property type="match status" value="1"/>
</dbReference>
<evidence type="ECO:0000256" key="1">
    <source>
        <dbReference type="ARBA" id="ARBA00022485"/>
    </source>
</evidence>
<dbReference type="GO" id="GO:0051539">
    <property type="term" value="F:4 iron, 4 sulfur cluster binding"/>
    <property type="evidence" value="ECO:0007669"/>
    <property type="project" value="UniProtKB-KW"/>
</dbReference>
<protein>
    <submittedName>
        <fullName evidence="7">Assimilatory nitrate reductase (NADH) alpha subunit apoprotein</fullName>
        <ecNumber evidence="7">1.7.1.1</ecNumber>
    </submittedName>
</protein>
<dbReference type="PANTHER" id="PTHR43105:SF10">
    <property type="entry name" value="NADH-QUINONE OXIDOREDUCTASE SUBUNIT G"/>
    <property type="match status" value="1"/>
</dbReference>
<dbReference type="GO" id="GO:0016020">
    <property type="term" value="C:membrane"/>
    <property type="evidence" value="ECO:0007669"/>
    <property type="project" value="TreeGrafter"/>
</dbReference>
<evidence type="ECO:0000256" key="4">
    <source>
        <dbReference type="ARBA" id="ARBA00023014"/>
    </source>
</evidence>
<dbReference type="AlphaFoldDB" id="Q023D2"/>
<feature type="domain" description="4Fe-4S Mo/W bis-MGD-type" evidence="6">
    <location>
        <begin position="36"/>
        <end position="92"/>
    </location>
</feature>
<organism evidence="7">
    <name type="scientific">Solibacter usitatus (strain Ellin6076)</name>
    <dbReference type="NCBI Taxonomy" id="234267"/>
    <lineage>
        <taxon>Bacteria</taxon>
        <taxon>Pseudomonadati</taxon>
        <taxon>Acidobacteriota</taxon>
        <taxon>Terriglobia</taxon>
        <taxon>Bryobacterales</taxon>
        <taxon>Solibacteraceae</taxon>
        <taxon>Candidatus Solibacter</taxon>
    </lineage>
</organism>
<dbReference type="GO" id="GO:0022904">
    <property type="term" value="P:respiratory electron transport chain"/>
    <property type="evidence" value="ECO:0007669"/>
    <property type="project" value="TreeGrafter"/>
</dbReference>
<feature type="region of interest" description="Disordered" evidence="5">
    <location>
        <begin position="1"/>
        <end position="28"/>
    </location>
</feature>
<dbReference type="PROSITE" id="PS51669">
    <property type="entry name" value="4FE4S_MOW_BIS_MGD"/>
    <property type="match status" value="1"/>
</dbReference>
<evidence type="ECO:0000313" key="7">
    <source>
        <dbReference type="EMBL" id="ABJ83914.1"/>
    </source>
</evidence>
<dbReference type="InterPro" id="IPR006656">
    <property type="entry name" value="Mopterin_OxRdtase"/>
</dbReference>
<dbReference type="GO" id="GO:0046872">
    <property type="term" value="F:metal ion binding"/>
    <property type="evidence" value="ECO:0007669"/>
    <property type="project" value="UniProtKB-KW"/>
</dbReference>
<accession>Q023D2</accession>
<dbReference type="eggNOG" id="COG0243">
    <property type="taxonomic scope" value="Bacteria"/>
</dbReference>
<dbReference type="Gene3D" id="2.40.40.20">
    <property type="match status" value="1"/>
</dbReference>
<dbReference type="CDD" id="cd00508">
    <property type="entry name" value="MopB_CT_Fdh-Nap-like"/>
    <property type="match status" value="1"/>
</dbReference>
<proteinExistence type="predicted"/>
<evidence type="ECO:0000256" key="2">
    <source>
        <dbReference type="ARBA" id="ARBA00022723"/>
    </source>
</evidence>
<dbReference type="KEGG" id="sus:Acid_2928"/>
<dbReference type="Gene3D" id="3.40.50.740">
    <property type="match status" value="1"/>
</dbReference>
<dbReference type="GO" id="GO:0009703">
    <property type="term" value="F:nitrate reductase (NADH) activity"/>
    <property type="evidence" value="ECO:0007669"/>
    <property type="project" value="UniProtKB-EC"/>
</dbReference>
<keyword evidence="3" id="KW-0408">Iron</keyword>
<dbReference type="InterPro" id="IPR006963">
    <property type="entry name" value="Mopterin_OxRdtase_4Fe-4S_dom"/>
</dbReference>
<dbReference type="Gene3D" id="2.20.25.90">
    <property type="entry name" value="ADC-like domains"/>
    <property type="match status" value="1"/>
</dbReference>
<keyword evidence="2" id="KW-0479">Metal-binding</keyword>
<dbReference type="PANTHER" id="PTHR43105">
    <property type="entry name" value="RESPIRATORY NITRATE REDUCTASE"/>
    <property type="match status" value="1"/>
</dbReference>
<evidence type="ECO:0000256" key="3">
    <source>
        <dbReference type="ARBA" id="ARBA00023004"/>
    </source>
</evidence>
<dbReference type="FunCoup" id="Q023D2">
    <property type="interactions" value="69"/>
</dbReference>
<dbReference type="Pfam" id="PF00384">
    <property type="entry name" value="Molybdopterin"/>
    <property type="match status" value="1"/>
</dbReference>
<keyword evidence="4" id="KW-0411">Iron-sulfur</keyword>
<dbReference type="InterPro" id="IPR006657">
    <property type="entry name" value="MoPterin_dinucl-bd_dom"/>
</dbReference>
<keyword evidence="7" id="KW-0560">Oxidoreductase</keyword>
<gene>
    <name evidence="7" type="ordered locus">Acid_2928</name>
</gene>
<keyword evidence="1" id="KW-0004">4Fe-4S</keyword>
<dbReference type="EC" id="1.7.1.1" evidence="7"/>
<dbReference type="HOGENOM" id="CLU_000422_13_4_0"/>
<evidence type="ECO:0000259" key="6">
    <source>
        <dbReference type="PROSITE" id="PS51669"/>
    </source>
</evidence>
<dbReference type="GO" id="GO:0043546">
    <property type="term" value="F:molybdopterin cofactor binding"/>
    <property type="evidence" value="ECO:0007669"/>
    <property type="project" value="InterPro"/>
</dbReference>
<dbReference type="OrthoDB" id="9803192at2"/>
<dbReference type="InterPro" id="IPR050123">
    <property type="entry name" value="Prok_molybdopt-oxidoreductase"/>
</dbReference>
<dbReference type="Pfam" id="PF01568">
    <property type="entry name" value="Molydop_binding"/>
    <property type="match status" value="1"/>
</dbReference>
<dbReference type="GO" id="GO:0003954">
    <property type="term" value="F:NADH dehydrogenase activity"/>
    <property type="evidence" value="ECO:0007669"/>
    <property type="project" value="TreeGrafter"/>
</dbReference>